<dbReference type="PANTHER" id="PTHR43065:SF42">
    <property type="entry name" value="TWO-COMPONENT SENSOR PPRA"/>
    <property type="match status" value="1"/>
</dbReference>
<dbReference type="SUPFAM" id="SSF55874">
    <property type="entry name" value="ATPase domain of HSP90 chaperone/DNA topoisomerase II/histidine kinase"/>
    <property type="match status" value="1"/>
</dbReference>
<evidence type="ECO:0000256" key="7">
    <source>
        <dbReference type="ARBA" id="ARBA00022840"/>
    </source>
</evidence>
<reference evidence="15 16" key="1">
    <citation type="submission" date="2016-10" db="EMBL/GenBank/DDBJ databases">
        <authorList>
            <person name="de Groot N.N."/>
        </authorList>
    </citation>
    <scope>NUCLEOTIDE SEQUENCE [LARGE SCALE GENOMIC DNA]</scope>
    <source>
        <strain evidence="15 16">DSM 26515</strain>
    </source>
</reference>
<dbReference type="InterPro" id="IPR003594">
    <property type="entry name" value="HATPase_dom"/>
</dbReference>
<dbReference type="Pfam" id="PF00512">
    <property type="entry name" value="HisKA"/>
    <property type="match status" value="1"/>
</dbReference>
<evidence type="ECO:0000259" key="11">
    <source>
        <dbReference type="PROSITE" id="PS50109"/>
    </source>
</evidence>
<evidence type="ECO:0000256" key="6">
    <source>
        <dbReference type="ARBA" id="ARBA00022777"/>
    </source>
</evidence>
<evidence type="ECO:0000256" key="3">
    <source>
        <dbReference type="ARBA" id="ARBA00022553"/>
    </source>
</evidence>
<dbReference type="InterPro" id="IPR001610">
    <property type="entry name" value="PAC"/>
</dbReference>
<feature type="domain" description="PAC" evidence="14">
    <location>
        <begin position="234"/>
        <end position="287"/>
    </location>
</feature>
<dbReference type="GO" id="GO:0005524">
    <property type="term" value="F:ATP binding"/>
    <property type="evidence" value="ECO:0007669"/>
    <property type="project" value="UniProtKB-KW"/>
</dbReference>
<evidence type="ECO:0000256" key="9">
    <source>
        <dbReference type="PROSITE-ProRule" id="PRU00169"/>
    </source>
</evidence>
<evidence type="ECO:0000256" key="10">
    <source>
        <dbReference type="SAM" id="MobiDB-lite"/>
    </source>
</evidence>
<dbReference type="PROSITE" id="PS50113">
    <property type="entry name" value="PAC"/>
    <property type="match status" value="1"/>
</dbReference>
<dbReference type="PANTHER" id="PTHR43065">
    <property type="entry name" value="SENSOR HISTIDINE KINASE"/>
    <property type="match status" value="1"/>
</dbReference>
<accession>A0A1H6VB27</accession>
<dbReference type="SUPFAM" id="SSF52172">
    <property type="entry name" value="CheY-like"/>
    <property type="match status" value="1"/>
</dbReference>
<dbReference type="SMART" id="SM00387">
    <property type="entry name" value="HATPase_c"/>
    <property type="match status" value="1"/>
</dbReference>
<feature type="compositionally biased region" description="Basic and acidic residues" evidence="10">
    <location>
        <begin position="8"/>
        <end position="19"/>
    </location>
</feature>
<dbReference type="InterPro" id="IPR036890">
    <property type="entry name" value="HATPase_C_sf"/>
</dbReference>
<feature type="modified residue" description="4-aspartylphosphate" evidence="9">
    <location>
        <position position="643"/>
    </location>
</feature>
<organism evidence="15 16">
    <name type="scientific">Frateuria terrea</name>
    <dbReference type="NCBI Taxonomy" id="529704"/>
    <lineage>
        <taxon>Bacteria</taxon>
        <taxon>Pseudomonadati</taxon>
        <taxon>Pseudomonadota</taxon>
        <taxon>Gammaproteobacteria</taxon>
        <taxon>Lysobacterales</taxon>
        <taxon>Rhodanobacteraceae</taxon>
        <taxon>Frateuria</taxon>
    </lineage>
</organism>
<dbReference type="Pfam" id="PF13426">
    <property type="entry name" value="PAS_9"/>
    <property type="match status" value="1"/>
</dbReference>
<dbReference type="Proteomes" id="UP000199420">
    <property type="component" value="Unassembled WGS sequence"/>
</dbReference>
<dbReference type="EMBL" id="FNYC01000004">
    <property type="protein sequence ID" value="SEJ01771.1"/>
    <property type="molecule type" value="Genomic_DNA"/>
</dbReference>
<dbReference type="InterPro" id="IPR004358">
    <property type="entry name" value="Sig_transdc_His_kin-like_C"/>
</dbReference>
<name>A0A1H6VB27_9GAMM</name>
<keyword evidence="8" id="KW-0902">Two-component regulatory system</keyword>
<dbReference type="OrthoDB" id="9770473at2"/>
<evidence type="ECO:0000256" key="8">
    <source>
        <dbReference type="ARBA" id="ARBA00023012"/>
    </source>
</evidence>
<evidence type="ECO:0000313" key="16">
    <source>
        <dbReference type="Proteomes" id="UP000199420"/>
    </source>
</evidence>
<dbReference type="Pfam" id="PF02518">
    <property type="entry name" value="HATPase_c"/>
    <property type="match status" value="1"/>
</dbReference>
<dbReference type="Pfam" id="PF00989">
    <property type="entry name" value="PAS"/>
    <property type="match status" value="1"/>
</dbReference>
<gene>
    <name evidence="15" type="ORF">SAMN04487997_2213</name>
</gene>
<dbReference type="GO" id="GO:0000155">
    <property type="term" value="F:phosphorelay sensor kinase activity"/>
    <property type="evidence" value="ECO:0007669"/>
    <property type="project" value="InterPro"/>
</dbReference>
<dbReference type="InterPro" id="IPR000700">
    <property type="entry name" value="PAS-assoc_C"/>
</dbReference>
<evidence type="ECO:0000313" key="15">
    <source>
        <dbReference type="EMBL" id="SEJ01771.1"/>
    </source>
</evidence>
<evidence type="ECO:0000256" key="5">
    <source>
        <dbReference type="ARBA" id="ARBA00022741"/>
    </source>
</evidence>
<keyword evidence="3 9" id="KW-0597">Phosphoprotein</keyword>
<feature type="domain" description="PAS" evidence="13">
    <location>
        <begin position="160"/>
        <end position="233"/>
    </location>
</feature>
<feature type="domain" description="Response regulatory" evidence="12">
    <location>
        <begin position="593"/>
        <end position="707"/>
    </location>
</feature>
<dbReference type="SMART" id="SM00086">
    <property type="entry name" value="PAC"/>
    <property type="match status" value="2"/>
</dbReference>
<dbReference type="Gene3D" id="3.30.565.10">
    <property type="entry name" value="Histidine kinase-like ATPase, C-terminal domain"/>
    <property type="match status" value="1"/>
</dbReference>
<dbReference type="SUPFAM" id="SSF47384">
    <property type="entry name" value="Homodimeric domain of signal transducing histidine kinase"/>
    <property type="match status" value="1"/>
</dbReference>
<dbReference type="Gene3D" id="3.30.450.20">
    <property type="entry name" value="PAS domain"/>
    <property type="match status" value="2"/>
</dbReference>
<feature type="region of interest" description="Disordered" evidence="10">
    <location>
        <begin position="1"/>
        <end position="24"/>
    </location>
</feature>
<dbReference type="AlphaFoldDB" id="A0A1H6VB27"/>
<dbReference type="Pfam" id="PF00072">
    <property type="entry name" value="Response_reg"/>
    <property type="match status" value="1"/>
</dbReference>
<dbReference type="InterPro" id="IPR036097">
    <property type="entry name" value="HisK_dim/P_sf"/>
</dbReference>
<dbReference type="InterPro" id="IPR003661">
    <property type="entry name" value="HisK_dim/P_dom"/>
</dbReference>
<dbReference type="EC" id="2.7.13.3" evidence="2"/>
<keyword evidence="5" id="KW-0547">Nucleotide-binding</keyword>
<evidence type="ECO:0000259" key="12">
    <source>
        <dbReference type="PROSITE" id="PS50110"/>
    </source>
</evidence>
<dbReference type="InterPro" id="IPR013767">
    <property type="entry name" value="PAS_fold"/>
</dbReference>
<dbReference type="InterPro" id="IPR001789">
    <property type="entry name" value="Sig_transdc_resp-reg_receiver"/>
</dbReference>
<dbReference type="CDD" id="cd18161">
    <property type="entry name" value="REC_hyHK_blue-like"/>
    <property type="match status" value="1"/>
</dbReference>
<dbReference type="InterPro" id="IPR035965">
    <property type="entry name" value="PAS-like_dom_sf"/>
</dbReference>
<dbReference type="InterPro" id="IPR011006">
    <property type="entry name" value="CheY-like_superfamily"/>
</dbReference>
<dbReference type="RefSeq" id="WP_091338760.1">
    <property type="nucleotide sequence ID" value="NZ_FNYC01000004.1"/>
</dbReference>
<dbReference type="STRING" id="529704.SAMN02927913_3017"/>
<evidence type="ECO:0000259" key="13">
    <source>
        <dbReference type="PROSITE" id="PS50112"/>
    </source>
</evidence>
<dbReference type="PROSITE" id="PS50110">
    <property type="entry name" value="RESPONSE_REGULATORY"/>
    <property type="match status" value="1"/>
</dbReference>
<feature type="domain" description="Histidine kinase" evidence="11">
    <location>
        <begin position="346"/>
        <end position="570"/>
    </location>
</feature>
<dbReference type="SMART" id="SM00448">
    <property type="entry name" value="REC"/>
    <property type="match status" value="1"/>
</dbReference>
<dbReference type="Gene3D" id="1.10.287.130">
    <property type="match status" value="1"/>
</dbReference>
<dbReference type="SMART" id="SM00388">
    <property type="entry name" value="HisKA"/>
    <property type="match status" value="1"/>
</dbReference>
<dbReference type="PRINTS" id="PR00344">
    <property type="entry name" value="BCTRLSENSOR"/>
</dbReference>
<dbReference type="PROSITE" id="PS50109">
    <property type="entry name" value="HIS_KIN"/>
    <property type="match status" value="1"/>
</dbReference>
<evidence type="ECO:0000256" key="4">
    <source>
        <dbReference type="ARBA" id="ARBA00022679"/>
    </source>
</evidence>
<evidence type="ECO:0000256" key="2">
    <source>
        <dbReference type="ARBA" id="ARBA00012438"/>
    </source>
</evidence>
<keyword evidence="16" id="KW-1185">Reference proteome</keyword>
<comment type="catalytic activity">
    <reaction evidence="1">
        <text>ATP + protein L-histidine = ADP + protein N-phospho-L-histidine.</text>
        <dbReference type="EC" id="2.7.13.3"/>
    </reaction>
</comment>
<dbReference type="SMART" id="SM00091">
    <property type="entry name" value="PAS"/>
    <property type="match status" value="2"/>
</dbReference>
<dbReference type="GO" id="GO:0006355">
    <property type="term" value="P:regulation of DNA-templated transcription"/>
    <property type="evidence" value="ECO:0007669"/>
    <property type="project" value="InterPro"/>
</dbReference>
<dbReference type="NCBIfam" id="TIGR00229">
    <property type="entry name" value="sensory_box"/>
    <property type="match status" value="2"/>
</dbReference>
<evidence type="ECO:0000259" key="14">
    <source>
        <dbReference type="PROSITE" id="PS50113"/>
    </source>
</evidence>
<dbReference type="Gene3D" id="3.40.50.2300">
    <property type="match status" value="1"/>
</dbReference>
<keyword evidence="4" id="KW-0808">Transferase</keyword>
<dbReference type="CDD" id="cd00130">
    <property type="entry name" value="PAS"/>
    <property type="match status" value="2"/>
</dbReference>
<dbReference type="InterPro" id="IPR005467">
    <property type="entry name" value="His_kinase_dom"/>
</dbReference>
<dbReference type="InterPro" id="IPR000014">
    <property type="entry name" value="PAS"/>
</dbReference>
<sequence length="716" mass="77462">MTATDDASENHGRPERAPPDDPNAQLRDALAQTREALNESRKRLDGLFAMQTLGVTLWGPELTLTDVNDGFLQMTGFTREEAMGLAWQNLTPEAFHGVSRLALEELREKGETTPYEKQYFRKDGSCGWGLFAARRLGEETLGVVLDVSSRRLAQEALRESEQQLRLIVEGVRGYAILTTDVGGRITQWLPGAAAVFGWSAEEMVGQPAGILFTPEDRAAGRPAQEITTALRQGVAPDVRWHQRRDGSRVFIEGHVVALRGPDGEPSGLLKIGQDVTDRWVAQERLRESEAALRHLNETLEAAVEARTAELRHAVEALHAEALDRAQAEDALRQAQKMEAVGQLTGGLAHDFNNLLTGIVGSLDLLHRRAAQGRYGDMDRYIAAARGAADRAAALTHRLLAFSRQQTLDPRPTDLNALVHGMADLLRRAIGPHITLEVDTPDALWTTLCDPHQLENALLNLCINARDAMPRSGRLSVATANSRMDAAEAKARDMVPGPYVALRVADTGTGMAPEVIARAFEPFFTTKPQGQGTGLGLSMVYGFARQSGGQVRIDSTPGRGTTVTIYLPRCEGEAEIDPGGHRLAAPLTAGAHETVLVVDDEPTVRMLVGEVLRELGYTALEAADGASGLRVLESQARVDLLVTDVGLPGDVNGRRLADAARRVRPALKVLFITGYAENAVLGTLQPGMQVMAKPFAMEALALRIRDMLAGDAPPAGD</sequence>
<protein>
    <recommendedName>
        <fullName evidence="2">histidine kinase</fullName>
        <ecNumber evidence="2">2.7.13.3</ecNumber>
    </recommendedName>
</protein>
<evidence type="ECO:0000256" key="1">
    <source>
        <dbReference type="ARBA" id="ARBA00000085"/>
    </source>
</evidence>
<keyword evidence="6" id="KW-0418">Kinase</keyword>
<proteinExistence type="predicted"/>
<dbReference type="SUPFAM" id="SSF55785">
    <property type="entry name" value="PYP-like sensor domain (PAS domain)"/>
    <property type="match status" value="2"/>
</dbReference>
<keyword evidence="7" id="KW-0067">ATP-binding</keyword>
<dbReference type="CDD" id="cd00082">
    <property type="entry name" value="HisKA"/>
    <property type="match status" value="1"/>
</dbReference>
<dbReference type="PROSITE" id="PS50112">
    <property type="entry name" value="PAS"/>
    <property type="match status" value="1"/>
</dbReference>